<dbReference type="PANTHER" id="PTHR30390:SF7">
    <property type="entry name" value="PHOSPHOHEPTOSE ISOMERASE"/>
    <property type="match status" value="1"/>
</dbReference>
<dbReference type="InterPro" id="IPR050099">
    <property type="entry name" value="SIS_GmhA/DiaA_subfam"/>
</dbReference>
<dbReference type="InterPro" id="IPR001347">
    <property type="entry name" value="SIS_dom"/>
</dbReference>
<dbReference type="CDD" id="cd05013">
    <property type="entry name" value="SIS_RpiR"/>
    <property type="match status" value="1"/>
</dbReference>
<dbReference type="PROSITE" id="PS51464">
    <property type="entry name" value="SIS"/>
    <property type="match status" value="1"/>
</dbReference>
<dbReference type="Proteomes" id="UP001230220">
    <property type="component" value="Unassembled WGS sequence"/>
</dbReference>
<dbReference type="SUPFAM" id="SSF53697">
    <property type="entry name" value="SIS domain"/>
    <property type="match status" value="1"/>
</dbReference>
<dbReference type="Gene3D" id="3.40.50.10490">
    <property type="entry name" value="Glucose-6-phosphate isomerase like protein, domain 1"/>
    <property type="match status" value="1"/>
</dbReference>
<reference evidence="2 3" key="1">
    <citation type="submission" date="2023-07" db="EMBL/GenBank/DDBJ databases">
        <title>Genomic Encyclopedia of Type Strains, Phase IV (KMG-IV): sequencing the most valuable type-strain genomes for metagenomic binning, comparative biology and taxonomic classification.</title>
        <authorList>
            <person name="Goeker M."/>
        </authorList>
    </citation>
    <scope>NUCLEOTIDE SEQUENCE [LARGE SCALE GENOMIC DNA]</scope>
    <source>
        <strain evidence="2 3">DSM 16784</strain>
    </source>
</reference>
<gene>
    <name evidence="2" type="ORF">J2S15_002012</name>
</gene>
<dbReference type="Pfam" id="PF13580">
    <property type="entry name" value="SIS_2"/>
    <property type="match status" value="1"/>
</dbReference>
<dbReference type="EMBL" id="JAUSUR010000003">
    <property type="protein sequence ID" value="MDQ0361265.1"/>
    <property type="molecule type" value="Genomic_DNA"/>
</dbReference>
<dbReference type="NCBIfam" id="NF002805">
    <property type="entry name" value="PRK02947.1"/>
    <property type="match status" value="1"/>
</dbReference>
<sequence length="244" mass="26447">MKKFVDESFKIGLDIVNKIHDTQSEQIAAAGKMIGDAHHNGNTFYATGSGHSHSVAEEFYGRAGGLAFVVPIMTTELTLNEHPTKSTYIENLSGYAHILVDLYKISEGDVVLIASNSGRNAYPVELAVEAKELGAKVIAITNTKHSLSASPRNKHEKRLMEVADIVIDNCGEIGDSATYFEGLTVPMYPTSSIANAFICGAISVVCAQQLHAYGDEVEVFISANVDGGFEKNSAFMEKYGRMYK</sequence>
<dbReference type="PANTHER" id="PTHR30390">
    <property type="entry name" value="SEDOHEPTULOSE 7-PHOSPHATE ISOMERASE / DNAA INITIATOR-ASSOCIATING FACTOR FOR REPLICATION INITIATION"/>
    <property type="match status" value="1"/>
</dbReference>
<dbReference type="InterPro" id="IPR035472">
    <property type="entry name" value="RpiR-like_SIS"/>
</dbReference>
<evidence type="ECO:0000313" key="2">
    <source>
        <dbReference type="EMBL" id="MDQ0361265.1"/>
    </source>
</evidence>
<protein>
    <submittedName>
        <fullName evidence="2">Phosphosugar-binding protein</fullName>
    </submittedName>
</protein>
<feature type="domain" description="SIS" evidence="1">
    <location>
        <begin position="34"/>
        <end position="212"/>
    </location>
</feature>
<name>A0ABU0E444_9FIRM</name>
<comment type="caution">
    <text evidence="2">The sequence shown here is derived from an EMBL/GenBank/DDBJ whole genome shotgun (WGS) entry which is preliminary data.</text>
</comment>
<evidence type="ECO:0000313" key="3">
    <source>
        <dbReference type="Proteomes" id="UP001230220"/>
    </source>
</evidence>
<keyword evidence="3" id="KW-1185">Reference proteome</keyword>
<evidence type="ECO:0000259" key="1">
    <source>
        <dbReference type="PROSITE" id="PS51464"/>
    </source>
</evidence>
<proteinExistence type="predicted"/>
<organism evidence="2 3">
    <name type="scientific">Breznakia pachnodae</name>
    <dbReference type="NCBI Taxonomy" id="265178"/>
    <lineage>
        <taxon>Bacteria</taxon>
        <taxon>Bacillati</taxon>
        <taxon>Bacillota</taxon>
        <taxon>Erysipelotrichia</taxon>
        <taxon>Erysipelotrichales</taxon>
        <taxon>Erysipelotrichaceae</taxon>
        <taxon>Breznakia</taxon>
    </lineage>
</organism>
<dbReference type="RefSeq" id="WP_307407843.1">
    <property type="nucleotide sequence ID" value="NZ_JAUSUR010000003.1"/>
</dbReference>
<dbReference type="InterPro" id="IPR046348">
    <property type="entry name" value="SIS_dom_sf"/>
</dbReference>
<accession>A0ABU0E444</accession>